<dbReference type="AlphaFoldDB" id="A0A2M9A5J0"/>
<proteinExistence type="predicted"/>
<dbReference type="InterPro" id="IPR025537">
    <property type="entry name" value="DUF4423"/>
</dbReference>
<comment type="caution">
    <text evidence="2">The sequence shown here is derived from an EMBL/GenBank/DDBJ whole genome shotgun (WGS) entry which is preliminary data.</text>
</comment>
<dbReference type="EMBL" id="PGEX01000001">
    <property type="protein sequence ID" value="PJJ40903.1"/>
    <property type="molecule type" value="Genomic_DNA"/>
</dbReference>
<accession>A0A2M9A5J0</accession>
<dbReference type="NCBIfam" id="TIGR02147">
    <property type="entry name" value="Fsuc_second"/>
    <property type="match status" value="1"/>
</dbReference>
<dbReference type="OrthoDB" id="9804880at2"/>
<gene>
    <name evidence="2" type="ORF">BGX16_0855</name>
</gene>
<dbReference type="Proteomes" id="UP000231134">
    <property type="component" value="Unassembled WGS sequence"/>
</dbReference>
<evidence type="ECO:0000313" key="2">
    <source>
        <dbReference type="EMBL" id="PJJ40903.1"/>
    </source>
</evidence>
<feature type="domain" description="DUF4423" evidence="1">
    <location>
        <begin position="106"/>
        <end position="266"/>
    </location>
</feature>
<dbReference type="Pfam" id="PF14394">
    <property type="entry name" value="DUF4423"/>
    <property type="match status" value="1"/>
</dbReference>
<evidence type="ECO:0000259" key="1">
    <source>
        <dbReference type="Pfam" id="PF14394"/>
    </source>
</evidence>
<dbReference type="RefSeq" id="WP_100424936.1">
    <property type="nucleotide sequence ID" value="NZ_JAXFBG010000007.1"/>
</dbReference>
<dbReference type="InterPro" id="IPR011873">
    <property type="entry name" value="CHP02147"/>
</dbReference>
<name>A0A2M9A5J0_9BACT</name>
<organism evidence="2 3">
    <name type="scientific">Hallerella succinigenes</name>
    <dbReference type="NCBI Taxonomy" id="1896222"/>
    <lineage>
        <taxon>Bacteria</taxon>
        <taxon>Pseudomonadati</taxon>
        <taxon>Fibrobacterota</taxon>
        <taxon>Fibrobacteria</taxon>
        <taxon>Fibrobacterales</taxon>
        <taxon>Fibrobacteraceae</taxon>
        <taxon>Hallerella</taxon>
    </lineage>
</organism>
<reference evidence="2 3" key="1">
    <citation type="submission" date="2017-11" db="EMBL/GenBank/DDBJ databases">
        <title>Animal gut microbial communities from fecal samples from Wisconsin, USA.</title>
        <authorList>
            <person name="Neumann A."/>
        </authorList>
    </citation>
    <scope>NUCLEOTIDE SEQUENCE [LARGE SCALE GENOMIC DNA]</scope>
    <source>
        <strain evidence="2 3">UWS3</strain>
    </source>
</reference>
<protein>
    <submittedName>
        <fullName evidence="2">Uncharacterized protein (TIGR02147 family)</fullName>
    </submittedName>
</protein>
<evidence type="ECO:0000313" key="3">
    <source>
        <dbReference type="Proteomes" id="UP000231134"/>
    </source>
</evidence>
<sequence>MNVFAYYNYRKYLQDYYEYRKSVQRYFSYRAFAKRAGYTSSGFYLDLVKGRKSLTPQMVPKFIHALGLSEKEGRYFSLMVDFTHAETPESKQVIFEKMSALLPRTTKALSRQQIEYYKEWYYVAVREALSVLNVSDNYQDLALFLNPRITVPQAKQAIKLLSNLGLIEKENGFWRSVNKTITSGREIPPFIVHDFQKKMMDLGKAAVDRYSTERRNVSCTTMSVSPQGLERIIHKIDTFRKEVVDIVRSDDHESMICELNIQFFPLSKELEALQENEARMDETEGDSDDED</sequence>
<keyword evidence="3" id="KW-1185">Reference proteome</keyword>